<dbReference type="EMBL" id="CP041016">
    <property type="protein sequence ID" value="QDC36677.1"/>
    <property type="molecule type" value="Genomic_DNA"/>
</dbReference>
<protein>
    <recommendedName>
        <fullName evidence="3">Apea-like HEPN domain-containing protein</fullName>
    </recommendedName>
</protein>
<sequence length="155" mass="18101">MRREDIDQDMRALAFDFFYWFSRFEFALKEKRFLRNEAIGARAEPDWDKFVMAHRAAYALSPAGEALLAEQPRRQIVGDPEHDFEDVPFSPNTADLDRVVAYAKTVRNNLFHGGKHDHDQWDDPARMRRLLTLTIAVLTELAVLGEFGGDYDRYY</sequence>
<proteinExistence type="predicted"/>
<evidence type="ECO:0000313" key="2">
    <source>
        <dbReference type="Proteomes" id="UP000311469"/>
    </source>
</evidence>
<accession>A0A5B8CFA4</accession>
<evidence type="ECO:0000313" key="1">
    <source>
        <dbReference type="EMBL" id="QDC36677.1"/>
    </source>
</evidence>
<dbReference type="AlphaFoldDB" id="A0A5B8CFA4"/>
<gene>
    <name evidence="1" type="ORF">FIL70_04935</name>
</gene>
<dbReference type="Proteomes" id="UP000311469">
    <property type="component" value="Chromosome cSF1"/>
</dbReference>
<dbReference type="KEGG" id="sufl:FIL70_04935"/>
<name>A0A5B8CFA4_SPHSA</name>
<reference evidence="1 2" key="1">
    <citation type="submission" date="2019-06" db="EMBL/GenBank/DDBJ databases">
        <title>Genome organization and adaptive potential of archetypical organophosphate degarding Sphingobium fuliginis ATCC 27551.</title>
        <authorList>
            <person name="Sarwar A."/>
            <person name="Parthasarathy S."/>
            <person name="Singh C."/>
            <person name="Siddavattam D."/>
        </authorList>
    </citation>
    <scope>NUCLEOTIDE SEQUENCE [LARGE SCALE GENOMIC DNA]</scope>
    <source>
        <strain evidence="1 2">ATCC 27551</strain>
    </source>
</reference>
<organism evidence="1 2">
    <name type="scientific">Sphingobium fuliginis ATCC 27551</name>
    <dbReference type="NCBI Taxonomy" id="1208342"/>
    <lineage>
        <taxon>Bacteria</taxon>
        <taxon>Pseudomonadati</taxon>
        <taxon>Pseudomonadota</taxon>
        <taxon>Alphaproteobacteria</taxon>
        <taxon>Sphingomonadales</taxon>
        <taxon>Sphingomonadaceae</taxon>
        <taxon>Sphingobium</taxon>
    </lineage>
</organism>
<dbReference type="RefSeq" id="WP_021225227.1">
    <property type="nucleotide sequence ID" value="NZ_CP041016.1"/>
</dbReference>
<evidence type="ECO:0008006" key="3">
    <source>
        <dbReference type="Google" id="ProtNLM"/>
    </source>
</evidence>